<feature type="compositionally biased region" description="Basic and acidic residues" evidence="1">
    <location>
        <begin position="56"/>
        <end position="73"/>
    </location>
</feature>
<dbReference type="EMBL" id="BKCJ011072531">
    <property type="protein sequence ID" value="GFC79890.1"/>
    <property type="molecule type" value="Genomic_DNA"/>
</dbReference>
<evidence type="ECO:0000256" key="1">
    <source>
        <dbReference type="SAM" id="MobiDB-lite"/>
    </source>
</evidence>
<evidence type="ECO:0000313" key="2">
    <source>
        <dbReference type="EMBL" id="GFC79890.1"/>
    </source>
</evidence>
<dbReference type="AlphaFoldDB" id="A0A699R164"/>
<accession>A0A699R164</accession>
<proteinExistence type="predicted"/>
<gene>
    <name evidence="2" type="ORF">Tci_851860</name>
</gene>
<feature type="region of interest" description="Disordered" evidence="1">
    <location>
        <begin position="1"/>
        <end position="21"/>
    </location>
</feature>
<feature type="region of interest" description="Disordered" evidence="1">
    <location>
        <begin position="38"/>
        <end position="83"/>
    </location>
</feature>
<sequence>MLAELGITQEEYDAMSPEEKNKVNKKIEELEKIEAQHKIAEAESPQPMMKASAGEAIKEHDSHQREFDIRSPDTDEPDSPTIDRYKRLRHSGEAMPELMNLMQAQLETCHVIQYRSQRA</sequence>
<reference evidence="2" key="1">
    <citation type="journal article" date="2019" name="Sci. Rep.">
        <title>Draft genome of Tanacetum cinerariifolium, the natural source of mosquito coil.</title>
        <authorList>
            <person name="Yamashiro T."/>
            <person name="Shiraishi A."/>
            <person name="Satake H."/>
            <person name="Nakayama K."/>
        </authorList>
    </citation>
    <scope>NUCLEOTIDE SEQUENCE</scope>
</reference>
<protein>
    <submittedName>
        <fullName evidence="2">Uncharacterized protein</fullName>
    </submittedName>
</protein>
<organism evidence="2">
    <name type="scientific">Tanacetum cinerariifolium</name>
    <name type="common">Dalmatian daisy</name>
    <name type="synonym">Chrysanthemum cinerariifolium</name>
    <dbReference type="NCBI Taxonomy" id="118510"/>
    <lineage>
        <taxon>Eukaryota</taxon>
        <taxon>Viridiplantae</taxon>
        <taxon>Streptophyta</taxon>
        <taxon>Embryophyta</taxon>
        <taxon>Tracheophyta</taxon>
        <taxon>Spermatophyta</taxon>
        <taxon>Magnoliopsida</taxon>
        <taxon>eudicotyledons</taxon>
        <taxon>Gunneridae</taxon>
        <taxon>Pentapetalae</taxon>
        <taxon>asterids</taxon>
        <taxon>campanulids</taxon>
        <taxon>Asterales</taxon>
        <taxon>Asteraceae</taxon>
        <taxon>Asteroideae</taxon>
        <taxon>Anthemideae</taxon>
        <taxon>Anthemidinae</taxon>
        <taxon>Tanacetum</taxon>
    </lineage>
</organism>
<name>A0A699R164_TANCI</name>
<comment type="caution">
    <text evidence="2">The sequence shown here is derived from an EMBL/GenBank/DDBJ whole genome shotgun (WGS) entry which is preliminary data.</text>
</comment>